<dbReference type="GO" id="GO:0005634">
    <property type="term" value="C:nucleus"/>
    <property type="evidence" value="ECO:0007669"/>
    <property type="project" value="UniProtKB-SubCell"/>
</dbReference>
<evidence type="ECO:0000256" key="5">
    <source>
        <dbReference type="ARBA" id="ARBA00023242"/>
    </source>
</evidence>
<keyword evidence="2" id="KW-0805">Transcription regulation</keyword>
<dbReference type="PANTHER" id="PTHR31845:SF32">
    <property type="entry name" value="MISCELLANEOUS ZN(II)2CYS6 TRANSCRIPTION FACTOR (EUROFUNG)-RELATED"/>
    <property type="match status" value="1"/>
</dbReference>
<keyword evidence="7" id="KW-1185">Reference proteome</keyword>
<evidence type="ECO:0000256" key="1">
    <source>
        <dbReference type="ARBA" id="ARBA00004123"/>
    </source>
</evidence>
<name>A0A364KRT0_TALAM</name>
<organism evidence="6 7">
    <name type="scientific">Talaromyces amestolkiae</name>
    <dbReference type="NCBI Taxonomy" id="1196081"/>
    <lineage>
        <taxon>Eukaryota</taxon>
        <taxon>Fungi</taxon>
        <taxon>Dikarya</taxon>
        <taxon>Ascomycota</taxon>
        <taxon>Pezizomycotina</taxon>
        <taxon>Eurotiomycetes</taxon>
        <taxon>Eurotiomycetidae</taxon>
        <taxon>Eurotiales</taxon>
        <taxon>Trichocomaceae</taxon>
        <taxon>Talaromyces</taxon>
        <taxon>Talaromyces sect. Talaromyces</taxon>
    </lineage>
</organism>
<keyword evidence="4" id="KW-0804">Transcription</keyword>
<dbReference type="InterPro" id="IPR051089">
    <property type="entry name" value="prtT"/>
</dbReference>
<comment type="subcellular location">
    <subcellularLocation>
        <location evidence="1">Nucleus</location>
    </subcellularLocation>
</comment>
<dbReference type="GeneID" id="63791483"/>
<dbReference type="GO" id="GO:0000981">
    <property type="term" value="F:DNA-binding transcription factor activity, RNA polymerase II-specific"/>
    <property type="evidence" value="ECO:0007669"/>
    <property type="project" value="TreeGrafter"/>
</dbReference>
<dbReference type="AlphaFoldDB" id="A0A364KRT0"/>
<dbReference type="EMBL" id="MIKG01000003">
    <property type="protein sequence ID" value="RAO66254.1"/>
    <property type="molecule type" value="Genomic_DNA"/>
</dbReference>
<evidence type="ECO:0000313" key="6">
    <source>
        <dbReference type="EMBL" id="RAO66254.1"/>
    </source>
</evidence>
<evidence type="ECO:0000313" key="7">
    <source>
        <dbReference type="Proteomes" id="UP000249363"/>
    </source>
</evidence>
<keyword evidence="3" id="KW-0238">DNA-binding</keyword>
<reference evidence="6 7" key="1">
    <citation type="journal article" date="2017" name="Biotechnol. Biofuels">
        <title>Differential beta-glucosidase expression as a function of carbon source availability in Talaromyces amestolkiae: a genomic and proteomic approach.</title>
        <authorList>
            <person name="de Eugenio L.I."/>
            <person name="Mendez-Liter J.A."/>
            <person name="Nieto-Dominguez M."/>
            <person name="Alonso L."/>
            <person name="Gil-Munoz J."/>
            <person name="Barriuso J."/>
            <person name="Prieto A."/>
            <person name="Martinez M.J."/>
        </authorList>
    </citation>
    <scope>NUCLEOTIDE SEQUENCE [LARGE SCALE GENOMIC DNA]</scope>
    <source>
        <strain evidence="6 7">CIB</strain>
    </source>
</reference>
<keyword evidence="5" id="KW-0539">Nucleus</keyword>
<comment type="caution">
    <text evidence="6">The sequence shown here is derived from an EMBL/GenBank/DDBJ whole genome shotgun (WGS) entry which is preliminary data.</text>
</comment>
<sequence length="382" mass="43119">MSVASKNTNEQIILSKRVKEVFGVEAYVRGTRNLDFLLGVLVFATWDRRLGFDRSILTSVVQLAIAILCDLELDRSHSTDIGFTLMRSVKGETVSPSQAAKVPTMEERRASLGCFLLSTLSPPLRKGQSLRWTSHFNDCLRVLQEEKACENDLILAQMVKFRLISEKVIDFTFRDLTRQGHYTTIPASFYVKSLEAELRECIASIPSGLLDNKVLLLERYYTEFRIYEIGLSQSSDIFTEQPNLRLDCLFACLQATKSHGATLMNVDPNQFPGLSALVTGQMTNCFACLCRLSMCEQSGWDRDFVNSTVDVSFFLQELEKKYAQVREAVGIDTDNSGGSDYFTIKASKLRSMKASWDALTLTAIPLQELESFSIDFWDACNW</sequence>
<proteinExistence type="predicted"/>
<dbReference type="PANTHER" id="PTHR31845">
    <property type="entry name" value="FINGER DOMAIN PROTEIN, PUTATIVE-RELATED"/>
    <property type="match status" value="1"/>
</dbReference>
<gene>
    <name evidence="6" type="ORF">BHQ10_002266</name>
</gene>
<evidence type="ECO:0000256" key="2">
    <source>
        <dbReference type="ARBA" id="ARBA00023015"/>
    </source>
</evidence>
<evidence type="ECO:0000256" key="3">
    <source>
        <dbReference type="ARBA" id="ARBA00023125"/>
    </source>
</evidence>
<protein>
    <submittedName>
        <fullName evidence="6">Uncharacterized protein</fullName>
    </submittedName>
</protein>
<dbReference type="OrthoDB" id="4227061at2759"/>
<evidence type="ECO:0000256" key="4">
    <source>
        <dbReference type="ARBA" id="ARBA00023163"/>
    </source>
</evidence>
<accession>A0A364KRT0</accession>
<dbReference type="GO" id="GO:0000976">
    <property type="term" value="F:transcription cis-regulatory region binding"/>
    <property type="evidence" value="ECO:0007669"/>
    <property type="project" value="TreeGrafter"/>
</dbReference>
<dbReference type="Proteomes" id="UP000249363">
    <property type="component" value="Unassembled WGS sequence"/>
</dbReference>
<dbReference type="RefSeq" id="XP_040730771.1">
    <property type="nucleotide sequence ID" value="XM_040874393.1"/>
</dbReference>
<dbReference type="STRING" id="1196081.A0A364KRT0"/>